<proteinExistence type="predicted"/>
<evidence type="ECO:0000313" key="1">
    <source>
        <dbReference type="EMBL" id="AGE61051.1"/>
    </source>
</evidence>
<dbReference type="GeneID" id="14697384"/>
<protein>
    <submittedName>
        <fullName evidence="1">Uncharacterized protein</fullName>
    </submittedName>
</protein>
<dbReference type="KEGG" id="vg:14697384"/>
<accession>M1IEZ7</accession>
<dbReference type="Proteomes" id="UP000011291">
    <property type="component" value="Segment"/>
</dbReference>
<dbReference type="EMBL" id="KC330683">
    <property type="protein sequence ID" value="AGE61051.1"/>
    <property type="molecule type" value="Genomic_DNA"/>
</dbReference>
<organism evidence="1 2">
    <name type="scientific">Bacillus phage Finn</name>
    <dbReference type="NCBI Taxonomy" id="2884419"/>
    <lineage>
        <taxon>Viruses</taxon>
        <taxon>Duplodnaviria</taxon>
        <taxon>Heunggongvirae</taxon>
        <taxon>Uroviricota</taxon>
        <taxon>Caudoviricetes</taxon>
        <taxon>Ehrlichviridae</taxon>
        <taxon>Andromedavirus</taxon>
        <taxon>Andromedavirus finn</taxon>
    </lineage>
</organism>
<gene>
    <name evidence="1" type="ORF">FINN_58</name>
</gene>
<keyword evidence="2" id="KW-1185">Reference proteome</keyword>
<evidence type="ECO:0000313" key="2">
    <source>
        <dbReference type="Proteomes" id="UP000011291"/>
    </source>
</evidence>
<dbReference type="RefSeq" id="YP_007517679.1">
    <property type="nucleotide sequence ID" value="NC_020480.1"/>
</dbReference>
<reference evidence="1 2" key="1">
    <citation type="journal article" date="2013" name="Virology">
        <title>Genomic characterization of six novel Bacillus pumilus bacteriophages.</title>
        <authorList>
            <person name="Lorenz L."/>
            <person name="Lins B."/>
            <person name="Barrett J."/>
            <person name="Montgomery A."/>
            <person name="Trapani S."/>
            <person name="Schindler A."/>
            <person name="Christie G.E."/>
            <person name="Cresawn S.G."/>
            <person name="Temple L."/>
        </authorList>
    </citation>
    <scope>NUCLEOTIDE SEQUENCE [LARGE SCALE GENOMIC DNA]</scope>
</reference>
<name>M1IEZ7_9CAUD</name>
<sequence>MLYLNAKEFEEMENLRWICNGKPHKAVIHLVLHSGEIANQYSCLDRFHKYDILGAVLTGEYQKAPTAKELLKEHQNSVQSGQSLVYSLQSFYTDLKKYGLIKEEN</sequence>